<evidence type="ECO:0000313" key="7">
    <source>
        <dbReference type="Proteomes" id="UP000030152"/>
    </source>
</evidence>
<dbReference type="Gene3D" id="1.10.1040.10">
    <property type="entry name" value="N-(1-d-carboxylethyl)-l-norvaline Dehydrogenase, domain 2"/>
    <property type="match status" value="1"/>
</dbReference>
<evidence type="ECO:0000256" key="2">
    <source>
        <dbReference type="ARBA" id="ARBA00023027"/>
    </source>
</evidence>
<dbReference type="Pfam" id="PF14833">
    <property type="entry name" value="NAD_binding_11"/>
    <property type="match status" value="1"/>
</dbReference>
<dbReference type="PIRSF" id="PIRSF000103">
    <property type="entry name" value="HIBADH"/>
    <property type="match status" value="1"/>
</dbReference>
<accession>A0A0A2LZ18</accession>
<name>A0A0A2LZ18_9FLAO</name>
<dbReference type="GO" id="GO:0016491">
    <property type="term" value="F:oxidoreductase activity"/>
    <property type="evidence" value="ECO:0007669"/>
    <property type="project" value="UniProtKB-KW"/>
</dbReference>
<dbReference type="InterPro" id="IPR015815">
    <property type="entry name" value="HIBADH-related"/>
</dbReference>
<dbReference type="PANTHER" id="PTHR43580">
    <property type="entry name" value="OXIDOREDUCTASE GLYR1-RELATED"/>
    <property type="match status" value="1"/>
</dbReference>
<dbReference type="EMBL" id="JRLX01000025">
    <property type="protein sequence ID" value="KGO85244.1"/>
    <property type="molecule type" value="Genomic_DNA"/>
</dbReference>
<feature type="domain" description="3-hydroxyisobutyrate dehydrogenase-like NAD-binding" evidence="5">
    <location>
        <begin position="167"/>
        <end position="281"/>
    </location>
</feature>
<dbReference type="InterPro" id="IPR036291">
    <property type="entry name" value="NAD(P)-bd_dom_sf"/>
</dbReference>
<feature type="domain" description="6-phosphogluconate dehydrogenase NADP-binding" evidence="4">
    <location>
        <begin position="5"/>
        <end position="164"/>
    </location>
</feature>
<dbReference type="Gene3D" id="3.40.50.720">
    <property type="entry name" value="NAD(P)-binding Rossmann-like Domain"/>
    <property type="match status" value="1"/>
</dbReference>
<proteinExistence type="predicted"/>
<dbReference type="PANTHER" id="PTHR43580:SF2">
    <property type="entry name" value="CYTOKINE-LIKE NUCLEAR FACTOR N-PAC"/>
    <property type="match status" value="1"/>
</dbReference>
<keyword evidence="1" id="KW-0560">Oxidoreductase</keyword>
<dbReference type="OrthoDB" id="9786703at2"/>
<organism evidence="6 7">
    <name type="scientific">Flavobacterium rivuli WB 3.3-2 = DSM 21788</name>
    <dbReference type="NCBI Taxonomy" id="1121895"/>
    <lineage>
        <taxon>Bacteria</taxon>
        <taxon>Pseudomonadati</taxon>
        <taxon>Bacteroidota</taxon>
        <taxon>Flavobacteriia</taxon>
        <taxon>Flavobacteriales</taxon>
        <taxon>Flavobacteriaceae</taxon>
        <taxon>Flavobacterium</taxon>
    </lineage>
</organism>
<gene>
    <name evidence="6" type="ORF">Q765_17270</name>
</gene>
<dbReference type="GO" id="GO:0051287">
    <property type="term" value="F:NAD binding"/>
    <property type="evidence" value="ECO:0007669"/>
    <property type="project" value="InterPro"/>
</dbReference>
<dbReference type="eggNOG" id="COG2084">
    <property type="taxonomic scope" value="Bacteria"/>
</dbReference>
<dbReference type="Proteomes" id="UP000030152">
    <property type="component" value="Unassembled WGS sequence"/>
</dbReference>
<evidence type="ECO:0000313" key="6">
    <source>
        <dbReference type="EMBL" id="KGO85244.1"/>
    </source>
</evidence>
<dbReference type="AlphaFoldDB" id="A0A0A2LZ18"/>
<dbReference type="InterPro" id="IPR006115">
    <property type="entry name" value="6PGDH_NADP-bd"/>
</dbReference>
<reference evidence="6 7" key="1">
    <citation type="submission" date="2013-09" db="EMBL/GenBank/DDBJ databases">
        <authorList>
            <person name="Zeng Z."/>
            <person name="Chen C."/>
        </authorList>
    </citation>
    <scope>NUCLEOTIDE SEQUENCE [LARGE SCALE GENOMIC DNA]</scope>
    <source>
        <strain evidence="6 7">WB 3.3-2</strain>
    </source>
</reference>
<dbReference type="SUPFAM" id="SSF51735">
    <property type="entry name" value="NAD(P)-binding Rossmann-fold domains"/>
    <property type="match status" value="1"/>
</dbReference>
<evidence type="ECO:0000256" key="3">
    <source>
        <dbReference type="PIRSR" id="PIRSR000103-1"/>
    </source>
</evidence>
<dbReference type="STRING" id="1121895.GCA_000378485_02896"/>
<dbReference type="InterPro" id="IPR013328">
    <property type="entry name" value="6PGD_dom2"/>
</dbReference>
<dbReference type="RefSeq" id="WP_020214065.1">
    <property type="nucleotide sequence ID" value="NZ_JRLX01000025.1"/>
</dbReference>
<evidence type="ECO:0000259" key="5">
    <source>
        <dbReference type="Pfam" id="PF14833"/>
    </source>
</evidence>
<dbReference type="Pfam" id="PF03446">
    <property type="entry name" value="NAD_binding_2"/>
    <property type="match status" value="1"/>
</dbReference>
<comment type="caution">
    <text evidence="6">The sequence shown here is derived from an EMBL/GenBank/DDBJ whole genome shotgun (WGS) entry which is preliminary data.</text>
</comment>
<sequence length="282" mass="29417">MQTTKIGWIGLGIMGKPMCSQLINAGYNVTVYNRSKVKEAALTAMGATAAPTPAALIHQTDVVFIMVTDDNAINQLFDGEDGLLSANASGRLIINMSTVSPGISKNYAQLCSNSGNSYLDAPVSGSQKQAEEAQLVIMVGGDVTAFTTAKPLLDNIGKMVTHTGAAGTGNTAKLAINTLLAIQAQGLAEAVSFAAQNGLDPQQLLTLINNSALASTFIKIKGDAIINDNYKPAFALKNIVKDLSLAKDEGMASPLGTASLNSFKEASVDYGDDDIIAIYKLL</sequence>
<evidence type="ECO:0000259" key="4">
    <source>
        <dbReference type="Pfam" id="PF03446"/>
    </source>
</evidence>
<dbReference type="GO" id="GO:0050661">
    <property type="term" value="F:NADP binding"/>
    <property type="evidence" value="ECO:0007669"/>
    <property type="project" value="InterPro"/>
</dbReference>
<evidence type="ECO:0000256" key="1">
    <source>
        <dbReference type="ARBA" id="ARBA00023002"/>
    </source>
</evidence>
<feature type="active site" evidence="3">
    <location>
        <position position="173"/>
    </location>
</feature>
<protein>
    <submittedName>
        <fullName evidence="6">6-phosphogluconate dehydrogenase</fullName>
    </submittedName>
</protein>
<dbReference type="SUPFAM" id="SSF48179">
    <property type="entry name" value="6-phosphogluconate dehydrogenase C-terminal domain-like"/>
    <property type="match status" value="1"/>
</dbReference>
<keyword evidence="7" id="KW-1185">Reference proteome</keyword>
<keyword evidence="2" id="KW-0520">NAD</keyword>
<dbReference type="InterPro" id="IPR029154">
    <property type="entry name" value="HIBADH-like_NADP-bd"/>
</dbReference>
<dbReference type="InterPro" id="IPR051265">
    <property type="entry name" value="HIBADH-related_NP60_sf"/>
</dbReference>
<dbReference type="InterPro" id="IPR008927">
    <property type="entry name" value="6-PGluconate_DH-like_C_sf"/>
</dbReference>